<evidence type="ECO:0000256" key="8">
    <source>
        <dbReference type="RuleBase" id="RU000481"/>
    </source>
</evidence>
<evidence type="ECO:0000256" key="7">
    <source>
        <dbReference type="ARBA" id="ARBA00049185"/>
    </source>
</evidence>
<dbReference type="GO" id="GO:0006520">
    <property type="term" value="P:amino acid metabolic process"/>
    <property type="evidence" value="ECO:0007669"/>
    <property type="project" value="InterPro"/>
</dbReference>
<name>A0A1T4JNQ4_9HYPH</name>
<comment type="subunit">
    <text evidence="3">Homodimer.</text>
</comment>
<evidence type="ECO:0000256" key="6">
    <source>
        <dbReference type="ARBA" id="ARBA00022898"/>
    </source>
</evidence>
<evidence type="ECO:0000256" key="4">
    <source>
        <dbReference type="ARBA" id="ARBA00022576"/>
    </source>
</evidence>
<dbReference type="Pfam" id="PF00155">
    <property type="entry name" value="Aminotran_1_2"/>
    <property type="match status" value="1"/>
</dbReference>
<keyword evidence="5 8" id="KW-0808">Transferase</keyword>
<dbReference type="Gene3D" id="3.90.1150.10">
    <property type="entry name" value="Aspartate Aminotransferase, domain 1"/>
    <property type="match status" value="1"/>
</dbReference>
<dbReference type="Proteomes" id="UP000190092">
    <property type="component" value="Unassembled WGS sequence"/>
</dbReference>
<comment type="cofactor">
    <cofactor evidence="1 8">
        <name>pyridoxal 5'-phosphate</name>
        <dbReference type="ChEBI" id="CHEBI:597326"/>
    </cofactor>
</comment>
<dbReference type="Gene3D" id="3.40.640.10">
    <property type="entry name" value="Type I PLP-dependent aspartate aminotransferase-like (Major domain)"/>
    <property type="match status" value="1"/>
</dbReference>
<sequence>MAFIADRLGRIKPSPTNAAQGKFLEMKAAGKDVIGLAAGEPDFPTPDHIKEAAIQAIRNNETKYTAVPGTPALRQAIVAKMKRDHGLEYKPSQTVVTSGGKQIIFNAMLATLNPGDEVIIPAPYWVSYPEMVMFGDGTPVIVDCPESTGFKLTPEALDRAITPKTKWLILNSPSNPTGAAYTQADLRGLCDVLLKHPQVWVLTDDMYEKLVYDDFVFATPAQVEPRLYDRTLTMNGVSKAYNMTGWRIGYAAGPQKLIDAMITVQSQSTSNASSISQAASVAALNGPTDFIPRNVAVFKQRRDLIVSMLNQSKGLRCPRPEGAFYVYPSCAGTIGKKTPDGKVIANDTDFVNYLLESEGLSVVQGSAFGQGPAFRISYATATDLLEEAGRRIQRACAALA</sequence>
<dbReference type="RefSeq" id="WP_085932017.1">
    <property type="nucleotide sequence ID" value="NZ_FUWJ01000001.1"/>
</dbReference>
<keyword evidence="4 8" id="KW-0032">Aminotransferase</keyword>
<dbReference type="AlphaFoldDB" id="A0A1T4JNQ4"/>
<proteinExistence type="inferred from homology"/>
<evidence type="ECO:0000256" key="5">
    <source>
        <dbReference type="ARBA" id="ARBA00022679"/>
    </source>
</evidence>
<dbReference type="InterPro" id="IPR015421">
    <property type="entry name" value="PyrdxlP-dep_Trfase_major"/>
</dbReference>
<evidence type="ECO:0000313" key="10">
    <source>
        <dbReference type="EMBL" id="SJZ31790.1"/>
    </source>
</evidence>
<dbReference type="InterPro" id="IPR015422">
    <property type="entry name" value="PyrdxlP-dep_Trfase_small"/>
</dbReference>
<dbReference type="GO" id="GO:0004069">
    <property type="term" value="F:L-aspartate:2-oxoglutarate aminotransferase activity"/>
    <property type="evidence" value="ECO:0007669"/>
    <property type="project" value="UniProtKB-EC"/>
</dbReference>
<evidence type="ECO:0000256" key="3">
    <source>
        <dbReference type="ARBA" id="ARBA00011738"/>
    </source>
</evidence>
<comment type="catalytic activity">
    <reaction evidence="7">
        <text>L-aspartate + 2-oxoglutarate = oxaloacetate + L-glutamate</text>
        <dbReference type="Rhea" id="RHEA:21824"/>
        <dbReference type="ChEBI" id="CHEBI:16452"/>
        <dbReference type="ChEBI" id="CHEBI:16810"/>
        <dbReference type="ChEBI" id="CHEBI:29985"/>
        <dbReference type="ChEBI" id="CHEBI:29991"/>
        <dbReference type="EC" id="2.6.1.1"/>
    </reaction>
</comment>
<dbReference type="CDD" id="cd00609">
    <property type="entry name" value="AAT_like"/>
    <property type="match status" value="1"/>
</dbReference>
<feature type="domain" description="Aminotransferase class I/classII large" evidence="9">
    <location>
        <begin position="31"/>
        <end position="388"/>
    </location>
</feature>
<dbReference type="SUPFAM" id="SSF53383">
    <property type="entry name" value="PLP-dependent transferases"/>
    <property type="match status" value="1"/>
</dbReference>
<dbReference type="OrthoDB" id="9763453at2"/>
<dbReference type="PANTHER" id="PTHR46383:SF1">
    <property type="entry name" value="ASPARTATE AMINOTRANSFERASE"/>
    <property type="match status" value="1"/>
</dbReference>
<dbReference type="STRING" id="225324.SAMN02745126_00257"/>
<accession>A0A1T4JNQ4</accession>
<dbReference type="InterPro" id="IPR004838">
    <property type="entry name" value="NHTrfase_class1_PyrdxlP-BS"/>
</dbReference>
<gene>
    <name evidence="10" type="ORF">SAMN02745126_00257</name>
</gene>
<dbReference type="EMBL" id="FUWJ01000001">
    <property type="protein sequence ID" value="SJZ31790.1"/>
    <property type="molecule type" value="Genomic_DNA"/>
</dbReference>
<keyword evidence="6" id="KW-0663">Pyridoxal phosphate</keyword>
<dbReference type="InterPro" id="IPR050596">
    <property type="entry name" value="AspAT/PAT-like"/>
</dbReference>
<dbReference type="GO" id="GO:0030170">
    <property type="term" value="F:pyridoxal phosphate binding"/>
    <property type="evidence" value="ECO:0007669"/>
    <property type="project" value="InterPro"/>
</dbReference>
<evidence type="ECO:0000256" key="1">
    <source>
        <dbReference type="ARBA" id="ARBA00001933"/>
    </source>
</evidence>
<keyword evidence="11" id="KW-1185">Reference proteome</keyword>
<evidence type="ECO:0000313" key="11">
    <source>
        <dbReference type="Proteomes" id="UP000190092"/>
    </source>
</evidence>
<evidence type="ECO:0000259" key="9">
    <source>
        <dbReference type="Pfam" id="PF00155"/>
    </source>
</evidence>
<dbReference type="PROSITE" id="PS00105">
    <property type="entry name" value="AA_TRANSFER_CLASS_1"/>
    <property type="match status" value="1"/>
</dbReference>
<dbReference type="FunFam" id="3.40.640.10:FF:000033">
    <property type="entry name" value="Aspartate aminotransferase"/>
    <property type="match status" value="1"/>
</dbReference>
<evidence type="ECO:0000256" key="2">
    <source>
        <dbReference type="ARBA" id="ARBA00007441"/>
    </source>
</evidence>
<dbReference type="InterPro" id="IPR004839">
    <property type="entry name" value="Aminotransferase_I/II_large"/>
</dbReference>
<dbReference type="PANTHER" id="PTHR46383">
    <property type="entry name" value="ASPARTATE AMINOTRANSFERASE"/>
    <property type="match status" value="1"/>
</dbReference>
<organism evidence="10 11">
    <name type="scientific">Enhydrobacter aerosaccus</name>
    <dbReference type="NCBI Taxonomy" id="225324"/>
    <lineage>
        <taxon>Bacteria</taxon>
        <taxon>Pseudomonadati</taxon>
        <taxon>Pseudomonadota</taxon>
        <taxon>Alphaproteobacteria</taxon>
        <taxon>Hyphomicrobiales</taxon>
        <taxon>Enhydrobacter</taxon>
    </lineage>
</organism>
<reference evidence="11" key="1">
    <citation type="submission" date="2017-02" db="EMBL/GenBank/DDBJ databases">
        <authorList>
            <person name="Varghese N."/>
            <person name="Submissions S."/>
        </authorList>
    </citation>
    <scope>NUCLEOTIDE SEQUENCE [LARGE SCALE GENOMIC DNA]</scope>
    <source>
        <strain evidence="11">ATCC 27094</strain>
    </source>
</reference>
<protein>
    <recommendedName>
        <fullName evidence="8">Aminotransferase</fullName>
        <ecNumber evidence="8">2.6.1.-</ecNumber>
    </recommendedName>
</protein>
<dbReference type="EC" id="2.6.1.-" evidence="8"/>
<dbReference type="InterPro" id="IPR015424">
    <property type="entry name" value="PyrdxlP-dep_Trfase"/>
</dbReference>
<comment type="similarity">
    <text evidence="2 8">Belongs to the class-I pyridoxal-phosphate-dependent aminotransferase family.</text>
</comment>